<evidence type="ECO:0000313" key="2">
    <source>
        <dbReference type="EMBL" id="MEC3877204.1"/>
    </source>
</evidence>
<dbReference type="Gene3D" id="3.40.50.720">
    <property type="entry name" value="NAD(P)-binding Rossmann-like Domain"/>
    <property type="match status" value="1"/>
</dbReference>
<dbReference type="Pfam" id="PF01370">
    <property type="entry name" value="Epimerase"/>
    <property type="match status" value="1"/>
</dbReference>
<reference evidence="2 3" key="1">
    <citation type="submission" date="2024-01" db="EMBL/GenBank/DDBJ databases">
        <title>Chryseobacterium sp. T9W2-O.</title>
        <authorList>
            <person name="Maltman C."/>
        </authorList>
    </citation>
    <scope>NUCLEOTIDE SEQUENCE [LARGE SCALE GENOMIC DNA]</scope>
    <source>
        <strain evidence="2 3">T9W2-O</strain>
    </source>
</reference>
<accession>A0ABU6HVW0</accession>
<comment type="caution">
    <text evidence="2">The sequence shown here is derived from an EMBL/GenBank/DDBJ whole genome shotgun (WGS) entry which is preliminary data.</text>
</comment>
<gene>
    <name evidence="2" type="ORF">SOP96_15930</name>
</gene>
<evidence type="ECO:0000313" key="3">
    <source>
        <dbReference type="Proteomes" id="UP001348397"/>
    </source>
</evidence>
<feature type="domain" description="NAD-dependent epimerase/dehydratase" evidence="1">
    <location>
        <begin position="45"/>
        <end position="160"/>
    </location>
</feature>
<evidence type="ECO:0000259" key="1">
    <source>
        <dbReference type="Pfam" id="PF01370"/>
    </source>
</evidence>
<name>A0ABU6HVW0_9FLAO</name>
<protein>
    <submittedName>
        <fullName evidence="2">NAD-dependent epimerase/dehydratase family protein</fullName>
    </submittedName>
</protein>
<proteinExistence type="predicted"/>
<dbReference type="SUPFAM" id="SSF51735">
    <property type="entry name" value="NAD(P)-binding Rossmann-fold domains"/>
    <property type="match status" value="1"/>
</dbReference>
<dbReference type="InterPro" id="IPR036291">
    <property type="entry name" value="NAD(P)-bd_dom_sf"/>
</dbReference>
<organism evidence="2 3">
    <name type="scientific">Chryseobacterium salviniae</name>
    <dbReference type="NCBI Taxonomy" id="3101750"/>
    <lineage>
        <taxon>Bacteria</taxon>
        <taxon>Pseudomonadati</taxon>
        <taxon>Bacteroidota</taxon>
        <taxon>Flavobacteriia</taxon>
        <taxon>Flavobacteriales</taxon>
        <taxon>Weeksellaceae</taxon>
        <taxon>Chryseobacterium group</taxon>
        <taxon>Chryseobacterium</taxon>
    </lineage>
</organism>
<dbReference type="Proteomes" id="UP001348397">
    <property type="component" value="Unassembled WGS sequence"/>
</dbReference>
<dbReference type="EMBL" id="JAYLAA010000050">
    <property type="protein sequence ID" value="MEC3877204.1"/>
    <property type="molecule type" value="Genomic_DNA"/>
</dbReference>
<keyword evidence="3" id="KW-1185">Reference proteome</keyword>
<dbReference type="InterPro" id="IPR001509">
    <property type="entry name" value="Epimerase_deHydtase"/>
</dbReference>
<dbReference type="RefSeq" id="WP_326321887.1">
    <property type="nucleotide sequence ID" value="NZ_JAYLAA010000050.1"/>
</dbReference>
<sequence>MMIIGNGILANALRLYDTENSIFFASGVSNSLEKNPAEFEREISLLKYVMSRDNDKKLIYFSTSSIYDPSKIHSPYVLHKLTIERLIAEYCPNYIIFRVGNAIGRGGNPNTLINFLKNSILSENKFTIYSNAKRILIGTEDIALFISQNLKKINNEIINLAYPYQYSMAEILSEMENYLQKKAIYENVAEGSCYDIEFNSLTESYFSGINPDGYLKKLLIDYL</sequence>